<dbReference type="RefSeq" id="WP_158443496.1">
    <property type="nucleotide sequence ID" value="NZ_JAOAOS010000009.1"/>
</dbReference>
<evidence type="ECO:0000313" key="2">
    <source>
        <dbReference type="Proteomes" id="UP001595976"/>
    </source>
</evidence>
<reference evidence="2" key="1">
    <citation type="journal article" date="2019" name="Int. J. Syst. Evol. Microbiol.">
        <title>The Global Catalogue of Microorganisms (GCM) 10K type strain sequencing project: providing services to taxonomists for standard genome sequencing and annotation.</title>
        <authorList>
            <consortium name="The Broad Institute Genomics Platform"/>
            <consortium name="The Broad Institute Genome Sequencing Center for Infectious Disease"/>
            <person name="Wu L."/>
            <person name="Ma J."/>
        </authorList>
    </citation>
    <scope>NUCLEOTIDE SEQUENCE [LARGE SCALE GENOMIC DNA]</scope>
    <source>
        <strain evidence="2">CGMCC 1.15643</strain>
    </source>
</reference>
<sequence length="247" mass="28814">MPAFSDYVIYVDESGDHDLTSVAQSYPIFVLAFCIFRKADYIRNVVPQIQEFKFRWFGHDNVILHEHEIRKQKPPFKFLQNEERRKLFMQELTQILERCQTTVIASVIDKSRLARRYAEPDNPYHIAMQFCMERTHRFLTEQGQAGRATTIMFEKRGEKEDAKLELEFRRIKDGANFGGTAMADLDIRLVDKRANSSGLQIADLFARPIGIKTLRPEQPNRAYDIIAMKFRRSATGEIRGYGLKLFP</sequence>
<gene>
    <name evidence="1" type="ORF">ACFPK2_15555</name>
</gene>
<name>A0ABW0F6X5_9HYPH</name>
<dbReference type="InterPro" id="IPR024524">
    <property type="entry name" value="DUF3800"/>
</dbReference>
<protein>
    <submittedName>
        <fullName evidence="1">DUF3800 domain-containing protein</fullName>
    </submittedName>
</protein>
<dbReference type="EMBL" id="JBHSLI010000006">
    <property type="protein sequence ID" value="MFC5294403.1"/>
    <property type="molecule type" value="Genomic_DNA"/>
</dbReference>
<dbReference type="Pfam" id="PF12686">
    <property type="entry name" value="DUF3800"/>
    <property type="match status" value="1"/>
</dbReference>
<proteinExistence type="predicted"/>
<comment type="caution">
    <text evidence="1">The sequence shown here is derived from an EMBL/GenBank/DDBJ whole genome shotgun (WGS) entry which is preliminary data.</text>
</comment>
<dbReference type="Proteomes" id="UP001595976">
    <property type="component" value="Unassembled WGS sequence"/>
</dbReference>
<evidence type="ECO:0000313" key="1">
    <source>
        <dbReference type="EMBL" id="MFC5294403.1"/>
    </source>
</evidence>
<keyword evidence="2" id="KW-1185">Reference proteome</keyword>
<accession>A0ABW0F6X5</accession>
<organism evidence="1 2">
    <name type="scientific">Bosea minatitlanensis</name>
    <dbReference type="NCBI Taxonomy" id="128782"/>
    <lineage>
        <taxon>Bacteria</taxon>
        <taxon>Pseudomonadati</taxon>
        <taxon>Pseudomonadota</taxon>
        <taxon>Alphaproteobacteria</taxon>
        <taxon>Hyphomicrobiales</taxon>
        <taxon>Boseaceae</taxon>
        <taxon>Bosea</taxon>
    </lineage>
</organism>